<dbReference type="AlphaFoldDB" id="A0AA88XKT9"/>
<dbReference type="Proteomes" id="UP001186944">
    <property type="component" value="Unassembled WGS sequence"/>
</dbReference>
<evidence type="ECO:0000259" key="2">
    <source>
        <dbReference type="PROSITE" id="PS50878"/>
    </source>
</evidence>
<protein>
    <recommendedName>
        <fullName evidence="2">Reverse transcriptase domain-containing protein</fullName>
    </recommendedName>
</protein>
<sequence length="609" mass="69973">MLVLKTLIDKYKDSNQKLYFGFVDFQKAYDTVWREGLLYKLQMNGIKGNFYNIMKKMYAVSECCVKIDDKLTEGFLNNIGVKQGEVMSPLLFNIYINDILKSISDEDSASLNNSNLKCLLYADDLVLISTSLDGLQRKFDTLSDYCDKWRLRVNVNKTMVMPITKSGRPLAGRQNIKYKGHDLEYTNTYKYLGIVFDSSGNFTQAKLNMNERGNKALFKLKSVIDRDFLSPKISLDLFDKTVKPVCLYGSEIWGSVTMKNNSAYDFVKSSCTKLPIEKINIAFCKWLLGVNKYASVFGALGELGRYPLILDVLKGTIRYWLKLQEKRKTKSLINDCLCEAELIDINNGHSWITWNVHDRRSSKKGKVPFIEHNGGEIADSAFCIKYINKTFNVDLNKHLTDEQRAVAHAWRKTLEENTYWTLALDRWDYNSAKKVLNYMGAPWFIQFLARRTVTKCAYAHGIGRHSQEDVYGIMKEDLTNLSNFLGKKKFLLGDQPCEDDCAVFGILSQPRWHAFGNQMEKIIEELKVKETTETNNSASYLDIMLSYDTDGHMNTSLYDKRDDFNFSITNFPFLSSNIPSSPAYGVFISQLIYAIYAMPEQVPNIRILF</sequence>
<dbReference type="InterPro" id="IPR043128">
    <property type="entry name" value="Rev_trsase/Diguanyl_cyclase"/>
</dbReference>
<dbReference type="InterPro" id="IPR033468">
    <property type="entry name" value="Metaxin_GST"/>
</dbReference>
<dbReference type="PROSITE" id="PS50878">
    <property type="entry name" value="RT_POL"/>
    <property type="match status" value="1"/>
</dbReference>
<keyword evidence="4" id="KW-1185">Reference proteome</keyword>
<dbReference type="Gene3D" id="3.30.70.270">
    <property type="match status" value="1"/>
</dbReference>
<dbReference type="EMBL" id="VSWD01000011">
    <property type="protein sequence ID" value="KAK3087181.1"/>
    <property type="molecule type" value="Genomic_DNA"/>
</dbReference>
<dbReference type="SUPFAM" id="SSF47616">
    <property type="entry name" value="GST C-terminal domain-like"/>
    <property type="match status" value="1"/>
</dbReference>
<dbReference type="SFLD" id="SFLDG01200">
    <property type="entry name" value="SUF1.1"/>
    <property type="match status" value="1"/>
</dbReference>
<dbReference type="SUPFAM" id="SSF56672">
    <property type="entry name" value="DNA/RNA polymerases"/>
    <property type="match status" value="1"/>
</dbReference>
<dbReference type="PANTHER" id="PTHR47027">
    <property type="entry name" value="REVERSE TRANSCRIPTASE DOMAIN-CONTAINING PROTEIN"/>
    <property type="match status" value="1"/>
</dbReference>
<evidence type="ECO:0000313" key="4">
    <source>
        <dbReference type="Proteomes" id="UP001186944"/>
    </source>
</evidence>
<dbReference type="Pfam" id="PF00078">
    <property type="entry name" value="RVT_1"/>
    <property type="match status" value="1"/>
</dbReference>
<dbReference type="CDD" id="cd01650">
    <property type="entry name" value="RT_nLTR_like"/>
    <property type="match status" value="1"/>
</dbReference>
<dbReference type="InterPro" id="IPR012336">
    <property type="entry name" value="Thioredoxin-like_fold"/>
</dbReference>
<proteinExistence type="inferred from homology"/>
<evidence type="ECO:0000313" key="3">
    <source>
        <dbReference type="EMBL" id="KAK3087181.1"/>
    </source>
</evidence>
<dbReference type="SFLD" id="SFLDG01180">
    <property type="entry name" value="SUF1"/>
    <property type="match status" value="1"/>
</dbReference>
<accession>A0AA88XKT9</accession>
<organism evidence="3 4">
    <name type="scientific">Pinctada imbricata</name>
    <name type="common">Atlantic pearl-oyster</name>
    <name type="synonym">Pinctada martensii</name>
    <dbReference type="NCBI Taxonomy" id="66713"/>
    <lineage>
        <taxon>Eukaryota</taxon>
        <taxon>Metazoa</taxon>
        <taxon>Spiralia</taxon>
        <taxon>Lophotrochozoa</taxon>
        <taxon>Mollusca</taxon>
        <taxon>Bivalvia</taxon>
        <taxon>Autobranchia</taxon>
        <taxon>Pteriomorphia</taxon>
        <taxon>Pterioida</taxon>
        <taxon>Pterioidea</taxon>
        <taxon>Pteriidae</taxon>
        <taxon>Pinctada</taxon>
    </lineage>
</organism>
<dbReference type="InterPro" id="IPR043502">
    <property type="entry name" value="DNA/RNA_pol_sf"/>
</dbReference>
<dbReference type="Gene3D" id="1.20.1050.10">
    <property type="match status" value="1"/>
</dbReference>
<feature type="domain" description="Reverse transcriptase" evidence="2">
    <location>
        <begin position="1"/>
        <end position="196"/>
    </location>
</feature>
<reference evidence="3" key="1">
    <citation type="submission" date="2019-08" db="EMBL/GenBank/DDBJ databases">
        <title>The improved chromosome-level genome for the pearl oyster Pinctada fucata martensii using PacBio sequencing and Hi-C.</title>
        <authorList>
            <person name="Zheng Z."/>
        </authorList>
    </citation>
    <scope>NUCLEOTIDE SEQUENCE</scope>
    <source>
        <strain evidence="3">ZZ-2019</strain>
        <tissue evidence="3">Adductor muscle</tissue>
    </source>
</reference>
<dbReference type="SFLD" id="SFLDS00019">
    <property type="entry name" value="Glutathione_Transferase_(cytos"/>
    <property type="match status" value="1"/>
</dbReference>
<dbReference type="Pfam" id="PF17171">
    <property type="entry name" value="GST_C_6"/>
    <property type="match status" value="1"/>
</dbReference>
<dbReference type="Pfam" id="PF17172">
    <property type="entry name" value="GST_N_4"/>
    <property type="match status" value="1"/>
</dbReference>
<comment type="similarity">
    <text evidence="1">Belongs to the FAX family.</text>
</comment>
<dbReference type="InterPro" id="IPR026928">
    <property type="entry name" value="FAX/IsoI-like"/>
</dbReference>
<dbReference type="InterPro" id="IPR000477">
    <property type="entry name" value="RT_dom"/>
</dbReference>
<dbReference type="InterPro" id="IPR040079">
    <property type="entry name" value="Glutathione_S-Trfase"/>
</dbReference>
<dbReference type="InterPro" id="IPR036282">
    <property type="entry name" value="Glutathione-S-Trfase_C_sf"/>
</dbReference>
<comment type="caution">
    <text evidence="3">The sequence shown here is derived from an EMBL/GenBank/DDBJ whole genome shotgun (WGS) entry which is preliminary data.</text>
</comment>
<dbReference type="PANTHER" id="PTHR47027:SF20">
    <property type="entry name" value="REVERSE TRANSCRIPTASE-LIKE PROTEIN WITH RNA-DIRECTED DNA POLYMERASE DOMAIN"/>
    <property type="match status" value="1"/>
</dbReference>
<name>A0AA88XKT9_PINIB</name>
<evidence type="ECO:0000256" key="1">
    <source>
        <dbReference type="ARBA" id="ARBA00006475"/>
    </source>
</evidence>
<gene>
    <name evidence="3" type="ORF">FSP39_002749</name>
</gene>